<dbReference type="Proteomes" id="UP001159042">
    <property type="component" value="Unassembled WGS sequence"/>
</dbReference>
<accession>A0AAV8VZ96</accession>
<evidence type="ECO:0008006" key="11">
    <source>
        <dbReference type="Google" id="ProtNLM"/>
    </source>
</evidence>
<dbReference type="SMART" id="SM00326">
    <property type="entry name" value="SH3"/>
    <property type="match status" value="1"/>
</dbReference>
<dbReference type="CDD" id="cd06798">
    <property type="entry name" value="PDZ_MPP5-like"/>
    <property type="match status" value="1"/>
</dbReference>
<dbReference type="SUPFAM" id="SSF52540">
    <property type="entry name" value="P-loop containing nucleoside triphosphate hydrolases"/>
    <property type="match status" value="1"/>
</dbReference>
<dbReference type="PANTHER" id="PTHR23122">
    <property type="entry name" value="MEMBRANE-ASSOCIATED GUANYLATE KINASE MAGUK"/>
    <property type="match status" value="1"/>
</dbReference>
<dbReference type="InterPro" id="IPR050716">
    <property type="entry name" value="MAGUK"/>
</dbReference>
<dbReference type="SUPFAM" id="SSF50044">
    <property type="entry name" value="SH3-domain"/>
    <property type="match status" value="1"/>
</dbReference>
<dbReference type="Pfam" id="PF00625">
    <property type="entry name" value="Guanylate_kin"/>
    <property type="match status" value="1"/>
</dbReference>
<dbReference type="FunFam" id="3.40.50.300:FF:000469">
    <property type="entry name" value="MAGUK p55 subfamily member 5"/>
    <property type="match status" value="1"/>
</dbReference>
<proteinExistence type="inferred from homology"/>
<dbReference type="FunFam" id="3.30.63.10:FF:000002">
    <property type="entry name" value="Guanylate kinase 1"/>
    <property type="match status" value="1"/>
</dbReference>
<evidence type="ECO:0000259" key="6">
    <source>
        <dbReference type="PROSITE" id="PS50002"/>
    </source>
</evidence>
<evidence type="ECO:0000259" key="7">
    <source>
        <dbReference type="PROSITE" id="PS50052"/>
    </source>
</evidence>
<dbReference type="CDD" id="cd12036">
    <property type="entry name" value="SH3_MPP5"/>
    <property type="match status" value="1"/>
</dbReference>
<dbReference type="PROSITE" id="PS50002">
    <property type="entry name" value="SH3"/>
    <property type="match status" value="1"/>
</dbReference>
<organism evidence="9 10">
    <name type="scientific">Exocentrus adspersus</name>
    <dbReference type="NCBI Taxonomy" id="1586481"/>
    <lineage>
        <taxon>Eukaryota</taxon>
        <taxon>Metazoa</taxon>
        <taxon>Ecdysozoa</taxon>
        <taxon>Arthropoda</taxon>
        <taxon>Hexapoda</taxon>
        <taxon>Insecta</taxon>
        <taxon>Pterygota</taxon>
        <taxon>Neoptera</taxon>
        <taxon>Endopterygota</taxon>
        <taxon>Coleoptera</taxon>
        <taxon>Polyphaga</taxon>
        <taxon>Cucujiformia</taxon>
        <taxon>Chrysomeloidea</taxon>
        <taxon>Cerambycidae</taxon>
        <taxon>Lamiinae</taxon>
        <taxon>Acanthocinini</taxon>
        <taxon>Exocentrus</taxon>
    </lineage>
</organism>
<dbReference type="InterPro" id="IPR008144">
    <property type="entry name" value="Guanylate_kin-like_dom"/>
</dbReference>
<evidence type="ECO:0000256" key="1">
    <source>
        <dbReference type="ARBA" id="ARBA00007014"/>
    </source>
</evidence>
<keyword evidence="10" id="KW-1185">Reference proteome</keyword>
<dbReference type="SMART" id="SM00072">
    <property type="entry name" value="GuKc"/>
    <property type="match status" value="1"/>
</dbReference>
<dbReference type="InterPro" id="IPR020590">
    <property type="entry name" value="Guanylate_kinase_CS"/>
</dbReference>
<evidence type="ECO:0000256" key="3">
    <source>
        <dbReference type="ARBA" id="ARBA00022737"/>
    </source>
</evidence>
<evidence type="ECO:0000256" key="4">
    <source>
        <dbReference type="PROSITE-ProRule" id="PRU00192"/>
    </source>
</evidence>
<feature type="domain" description="SH3" evidence="6">
    <location>
        <begin position="402"/>
        <end position="473"/>
    </location>
</feature>
<dbReference type="Pfam" id="PF00595">
    <property type="entry name" value="PDZ"/>
    <property type="match status" value="1"/>
</dbReference>
<reference evidence="9 10" key="1">
    <citation type="journal article" date="2023" name="Insect Mol. Biol.">
        <title>Genome sequencing provides insights into the evolution of gene families encoding plant cell wall-degrading enzymes in longhorned beetles.</title>
        <authorList>
            <person name="Shin N.R."/>
            <person name="Okamura Y."/>
            <person name="Kirsch R."/>
            <person name="Pauchet Y."/>
        </authorList>
    </citation>
    <scope>NUCLEOTIDE SEQUENCE [LARGE SCALE GENOMIC DNA]</scope>
    <source>
        <strain evidence="9">EAD_L_NR</strain>
    </source>
</reference>
<feature type="domain" description="PDZ" evidence="8">
    <location>
        <begin position="314"/>
        <end position="393"/>
    </location>
</feature>
<feature type="domain" description="Guanylate kinase-like" evidence="7">
    <location>
        <begin position="544"/>
        <end position="724"/>
    </location>
</feature>
<dbReference type="InterPro" id="IPR001452">
    <property type="entry name" value="SH3_domain"/>
</dbReference>
<name>A0AAV8VZ96_9CUCU</name>
<dbReference type="FunFam" id="2.30.42.10:FF:000088">
    <property type="entry name" value="MAGUK p55 subfamily member 5"/>
    <property type="match status" value="1"/>
</dbReference>
<dbReference type="GO" id="GO:0005886">
    <property type="term" value="C:plasma membrane"/>
    <property type="evidence" value="ECO:0007669"/>
    <property type="project" value="UniProtKB-ARBA"/>
</dbReference>
<feature type="region of interest" description="Disordered" evidence="5">
    <location>
        <begin position="121"/>
        <end position="150"/>
    </location>
</feature>
<protein>
    <recommendedName>
        <fullName evidence="11">Calcium/calmodulin-dependent serine protein kinase/membrane-associated guanylate kinase</fullName>
    </recommendedName>
</protein>
<gene>
    <name evidence="9" type="ORF">NQ315_002186</name>
</gene>
<evidence type="ECO:0000313" key="9">
    <source>
        <dbReference type="EMBL" id="KAJ8919564.1"/>
    </source>
</evidence>
<dbReference type="SUPFAM" id="SSF50156">
    <property type="entry name" value="PDZ domain-like"/>
    <property type="match status" value="1"/>
</dbReference>
<dbReference type="PROSITE" id="PS00856">
    <property type="entry name" value="GUANYLATE_KINASE_1"/>
    <property type="match status" value="1"/>
</dbReference>
<keyword evidence="3" id="KW-0677">Repeat</keyword>
<dbReference type="SMART" id="SM00228">
    <property type="entry name" value="PDZ"/>
    <property type="match status" value="1"/>
</dbReference>
<feature type="compositionally biased region" description="Basic and acidic residues" evidence="5">
    <location>
        <begin position="26"/>
        <end position="36"/>
    </location>
</feature>
<dbReference type="PROSITE" id="PS50106">
    <property type="entry name" value="PDZ"/>
    <property type="match status" value="1"/>
</dbReference>
<comment type="caution">
    <text evidence="9">The sequence shown here is derived from an EMBL/GenBank/DDBJ whole genome shotgun (WGS) entry which is preliminary data.</text>
</comment>
<evidence type="ECO:0000256" key="5">
    <source>
        <dbReference type="SAM" id="MobiDB-lite"/>
    </source>
</evidence>
<evidence type="ECO:0000259" key="8">
    <source>
        <dbReference type="PROSITE" id="PS50106"/>
    </source>
</evidence>
<dbReference type="PROSITE" id="PS50052">
    <property type="entry name" value="GUANYLATE_KINASE_2"/>
    <property type="match status" value="1"/>
</dbReference>
<feature type="region of interest" description="Disordered" evidence="5">
    <location>
        <begin position="1"/>
        <end position="36"/>
    </location>
</feature>
<dbReference type="Gene3D" id="3.40.50.300">
    <property type="entry name" value="P-loop containing nucleotide triphosphate hydrolases"/>
    <property type="match status" value="1"/>
</dbReference>
<comment type="similarity">
    <text evidence="1">Belongs to the MAGUK family.</text>
</comment>
<dbReference type="AlphaFoldDB" id="A0AAV8VZ96"/>
<dbReference type="EMBL" id="JANEYG010000017">
    <property type="protein sequence ID" value="KAJ8919564.1"/>
    <property type="molecule type" value="Genomic_DNA"/>
</dbReference>
<dbReference type="Pfam" id="PF07653">
    <property type="entry name" value="SH3_2"/>
    <property type="match status" value="1"/>
</dbReference>
<feature type="region of interest" description="Disordered" evidence="5">
    <location>
        <begin position="280"/>
        <end position="302"/>
    </location>
</feature>
<feature type="compositionally biased region" description="Pro residues" evidence="5">
    <location>
        <begin position="11"/>
        <end position="25"/>
    </location>
</feature>
<sequence length="741" mass="82082">SGLNGTTPVAQPVPPPDLPAKPVPPPRDHLKIEKDGRLVNRAPAPQLPARITNNNSITVAAGAVPVAPPTAPTVVEPTREQLDSIKKYQEQIRKRKEEEERIAAQTEFLNRSLRGSRKLQALESRPQGAINDAFAEDETQDTSRTTTPAPSATAAAAALAEKELVHVAYAYGDLVASVQRLQLQLKKAGAGGGLGGLEGRIAAIQSLLLSPQFGRALAVHNKVQTVRNRTAPRPAPHAQTALRDCLDAISSSQSAYAVELSTLLTGYEFEALMAAHDGVASTLPPDSTSPPPSTSDSLPQSIADRRYGEDNIKIIKIEKSTEPLGATVRNEGDAVVIGRVVRGGAADKSGLLHEGDEILEVNGIEMRGKSVNAVCDILQAMEGTLTFLIVPASQARQHGLRDSVLHVRAHFDYDPEEDMYIPCRELGISFQKGDVLHIISQEDPNWWQAYREGEEDQTLAGLVPSQTFQQQRESMRLAAEERMSKPQRKSTTLLCGKTSKRKKKKGAYADGGYPMYSNAADEYDPEEILTYEEVSLYYPRANNKRPIVLIGPPNIGRHELRQRLMEDSERFAAAIPHTSRARKENEVDGQDYHFITRAQFEADILSRKFVEHGEYEKAYYGTSLDAIRSVVNSGKICVLNLHPQSLRILRTSDLKPYVVFVAPPSLEKLRQKKIRNGESYKEEELKDIIEKAREMEDKYGHFFDMIIINNDTERAYHQLLSEINSLEREPQWVPAAWVKAL</sequence>
<dbReference type="Gene3D" id="2.30.42.10">
    <property type="match status" value="1"/>
</dbReference>
<dbReference type="InterPro" id="IPR036034">
    <property type="entry name" value="PDZ_sf"/>
</dbReference>
<dbReference type="CDD" id="cd00071">
    <property type="entry name" value="GMPK"/>
    <property type="match status" value="1"/>
</dbReference>
<dbReference type="InterPro" id="IPR035601">
    <property type="entry name" value="MPP5_SH3"/>
</dbReference>
<evidence type="ECO:0000313" key="10">
    <source>
        <dbReference type="Proteomes" id="UP001159042"/>
    </source>
</evidence>
<feature type="non-terminal residue" evidence="9">
    <location>
        <position position="1"/>
    </location>
</feature>
<dbReference type="InterPro" id="IPR027417">
    <property type="entry name" value="P-loop_NTPase"/>
</dbReference>
<keyword evidence="2 4" id="KW-0728">SH3 domain</keyword>
<dbReference type="InterPro" id="IPR036028">
    <property type="entry name" value="SH3-like_dom_sf"/>
</dbReference>
<dbReference type="GO" id="GO:0005911">
    <property type="term" value="C:cell-cell junction"/>
    <property type="evidence" value="ECO:0007669"/>
    <property type="project" value="UniProtKB-ARBA"/>
</dbReference>
<dbReference type="InterPro" id="IPR001478">
    <property type="entry name" value="PDZ"/>
</dbReference>
<evidence type="ECO:0000256" key="2">
    <source>
        <dbReference type="ARBA" id="ARBA00022443"/>
    </source>
</evidence>
<dbReference type="InterPro" id="IPR008145">
    <property type="entry name" value="GK/Ca_channel_bsu"/>
</dbReference>
<dbReference type="Gene3D" id="2.30.30.40">
    <property type="entry name" value="SH3 Domains"/>
    <property type="match status" value="1"/>
</dbReference>